<feature type="region of interest" description="Disordered" evidence="1">
    <location>
        <begin position="304"/>
        <end position="334"/>
    </location>
</feature>
<proteinExistence type="predicted"/>
<dbReference type="InterPro" id="IPR016177">
    <property type="entry name" value="DNA-bd_dom_sf"/>
</dbReference>
<dbReference type="SUPFAM" id="SSF54171">
    <property type="entry name" value="DNA-binding domain"/>
    <property type="match status" value="1"/>
</dbReference>
<dbReference type="AlphaFoldDB" id="A0ABD3M3P7"/>
<dbReference type="InterPro" id="IPR001739">
    <property type="entry name" value="Methyl_CpG_DNA-bd"/>
</dbReference>
<dbReference type="Gene3D" id="3.30.890.10">
    <property type="entry name" value="Methyl-cpg-binding Protein 2, Chain A"/>
    <property type="match status" value="1"/>
</dbReference>
<dbReference type="Proteomes" id="UP001530293">
    <property type="component" value="Unassembled WGS sequence"/>
</dbReference>
<feature type="domain" description="MBD" evidence="2">
    <location>
        <begin position="456"/>
        <end position="534"/>
    </location>
</feature>
<feature type="compositionally biased region" description="Basic and acidic residues" evidence="1">
    <location>
        <begin position="388"/>
        <end position="408"/>
    </location>
</feature>
<evidence type="ECO:0000259" key="2">
    <source>
        <dbReference type="PROSITE" id="PS50982"/>
    </source>
</evidence>
<dbReference type="SMART" id="SM00391">
    <property type="entry name" value="MBD"/>
    <property type="match status" value="1"/>
</dbReference>
<reference evidence="3 4" key="1">
    <citation type="submission" date="2024-10" db="EMBL/GenBank/DDBJ databases">
        <title>Updated reference genomes for cyclostephanoid diatoms.</title>
        <authorList>
            <person name="Roberts W.R."/>
            <person name="Alverson A.J."/>
        </authorList>
    </citation>
    <scope>NUCLEOTIDE SEQUENCE [LARGE SCALE GENOMIC DNA]</scope>
    <source>
        <strain evidence="3 4">AJA232-27</strain>
    </source>
</reference>
<evidence type="ECO:0000256" key="1">
    <source>
        <dbReference type="SAM" id="MobiDB-lite"/>
    </source>
</evidence>
<protein>
    <recommendedName>
        <fullName evidence="2">MBD domain-containing protein</fullName>
    </recommendedName>
</protein>
<gene>
    <name evidence="3" type="ORF">ACHAWU_005250</name>
</gene>
<feature type="compositionally biased region" description="Polar residues" evidence="1">
    <location>
        <begin position="440"/>
        <end position="451"/>
    </location>
</feature>
<keyword evidence="4" id="KW-1185">Reference proteome</keyword>
<feature type="compositionally biased region" description="Basic and acidic residues" evidence="1">
    <location>
        <begin position="310"/>
        <end position="326"/>
    </location>
</feature>
<organism evidence="3 4">
    <name type="scientific">Discostella pseudostelligera</name>
    <dbReference type="NCBI Taxonomy" id="259834"/>
    <lineage>
        <taxon>Eukaryota</taxon>
        <taxon>Sar</taxon>
        <taxon>Stramenopiles</taxon>
        <taxon>Ochrophyta</taxon>
        <taxon>Bacillariophyta</taxon>
        <taxon>Coscinodiscophyceae</taxon>
        <taxon>Thalassiosirophycidae</taxon>
        <taxon>Stephanodiscales</taxon>
        <taxon>Stephanodiscaceae</taxon>
        <taxon>Discostella</taxon>
    </lineage>
</organism>
<feature type="region of interest" description="Disordered" evidence="1">
    <location>
        <begin position="371"/>
        <end position="452"/>
    </location>
</feature>
<evidence type="ECO:0000313" key="3">
    <source>
        <dbReference type="EMBL" id="KAL3758664.1"/>
    </source>
</evidence>
<accession>A0ABD3M3P7</accession>
<dbReference type="Pfam" id="PF01429">
    <property type="entry name" value="MBD"/>
    <property type="match status" value="1"/>
</dbReference>
<name>A0ABD3M3P7_9STRA</name>
<evidence type="ECO:0000313" key="4">
    <source>
        <dbReference type="Proteomes" id="UP001530293"/>
    </source>
</evidence>
<comment type="caution">
    <text evidence="3">The sequence shown here is derived from an EMBL/GenBank/DDBJ whole genome shotgun (WGS) entry which is preliminary data.</text>
</comment>
<sequence>MPTVHSITSRDKQHSRLSWNAISSNEGSSIIPARAEPRRQATTHNCGNITASHSATALYGQSNNRSKCKIAIAGPLIKLTDSNRDHIAKLPVAFGFSLPTDDGCHDENDCHTSKQSALAATKEWYERGKLATLKEEMKDCGLDDESDQDEHDDDADKMMYDKVTSEKLTQLTKLWQSNKHASGNKVNNNNETTKRKIIIATAGPLIELTDSNRDQIAKLPVAFGFSIPTNEACDENDCRTSKQSALAAAKEWYRRGKVASEVRECVLDECINPDKHVVSDEMDDSCTEKLTLLAATKVRRSNRLASPDTECDKGKCAANKEKDADASKSAAANDNDNLRLEGPAILALHEGFEAYLVSIFSKSKLAEWRRAQESENTKKRKAQAQPGKENDSNKKESSSSKLGKENGSKKKKNSSIKKEPPSPAPGKKKKNSSIKKESPAPQNNTSTQSSRPVAMLVETSDCPPGLPPGWTSETYQRASGRSAGHADTYYFSPQLKLKFRSKINIQRFLDILNTPDINGDELAAWNVFKKRHSS</sequence>
<dbReference type="PROSITE" id="PS50982">
    <property type="entry name" value="MBD"/>
    <property type="match status" value="1"/>
</dbReference>
<dbReference type="EMBL" id="JALLBG020000227">
    <property type="protein sequence ID" value="KAL3758664.1"/>
    <property type="molecule type" value="Genomic_DNA"/>
</dbReference>